<evidence type="ECO:0000313" key="3">
    <source>
        <dbReference type="Proteomes" id="UP000092565"/>
    </source>
</evidence>
<evidence type="ECO:0000313" key="2">
    <source>
        <dbReference type="EMBL" id="MDE4168112.1"/>
    </source>
</evidence>
<dbReference type="EMBL" id="JARCJK010000020">
    <property type="protein sequence ID" value="MDE4168112.1"/>
    <property type="molecule type" value="Genomic_DNA"/>
</dbReference>
<accession>A0A1B0ZQT6</accession>
<sequence>MAEGSNAWHLIAVVNEPLEETLRFASWYLDLGARSLILLFDNPDDPAIPVLSPHPAITCIPCTTGFWRSIGIAARARFPKRQIRALTWAYRQIASGWVLSVDADEFLFANGGAGDIRAALAGQGSETQALRIETAEVVPTLERSEKTVFRTPMPRAVRRDVYGEDVPLFGPRRMGLVGHPQGKSFIRAGLQGIYLRQHWAHDAEGQRLPEVVLGAASGLYLLHYLAPEYEGWRRKMAWRLASSGFTKYVGDCIREIEAAGHAEAAREAALLALYNRLHRVRPEVLARMRAHGVCLEAEVDTAAPLARMLDLSVLTLPGRSAA</sequence>
<dbReference type="AlphaFoldDB" id="A0A1B0ZQT6"/>
<dbReference type="GO" id="GO:0016740">
    <property type="term" value="F:transferase activity"/>
    <property type="evidence" value="ECO:0007669"/>
    <property type="project" value="UniProtKB-KW"/>
</dbReference>
<dbReference type="RefSeq" id="WP_065271489.1">
    <property type="nucleotide sequence ID" value="NZ_CP015124.1"/>
</dbReference>
<reference evidence="2 4" key="2">
    <citation type="submission" date="2023-02" db="EMBL/GenBank/DDBJ databases">
        <title>Population genomics of bacteria associated with diatom.</title>
        <authorList>
            <person name="Xie J."/>
            <person name="Wang H."/>
        </authorList>
    </citation>
    <scope>NUCLEOTIDE SEQUENCE [LARGE SCALE GENOMIC DNA]</scope>
    <source>
        <strain evidence="2 4">PT47_8</strain>
    </source>
</reference>
<reference evidence="1 3" key="1">
    <citation type="submission" date="2016-04" db="EMBL/GenBank/DDBJ databases">
        <authorList>
            <person name="Evans L.H."/>
            <person name="Alamgir A."/>
            <person name="Owens N."/>
            <person name="Weber N.D."/>
            <person name="Virtaneva K."/>
            <person name="Barbian K."/>
            <person name="Babar A."/>
            <person name="Rosenke K."/>
        </authorList>
    </citation>
    <scope>NUCLEOTIDE SEQUENCE [LARGE SCALE GENOMIC DNA]</scope>
    <source>
        <strain evidence="1 3">JL2886</strain>
    </source>
</reference>
<dbReference type="Proteomes" id="UP001218364">
    <property type="component" value="Unassembled WGS sequence"/>
</dbReference>
<keyword evidence="1" id="KW-0808">Transferase</keyword>
<protein>
    <submittedName>
        <fullName evidence="1">Glycosyl transferase family 2</fullName>
    </submittedName>
    <submittedName>
        <fullName evidence="2">Glycosyltransferase family 2 protein</fullName>
    </submittedName>
</protein>
<dbReference type="Pfam" id="PF13704">
    <property type="entry name" value="Glyco_tranf_2_4"/>
    <property type="match status" value="1"/>
</dbReference>
<gene>
    <name evidence="1" type="ORF">JL2886_01618</name>
    <name evidence="2" type="ORF">PXK24_20700</name>
</gene>
<evidence type="ECO:0000313" key="4">
    <source>
        <dbReference type="Proteomes" id="UP001218364"/>
    </source>
</evidence>
<proteinExistence type="predicted"/>
<keyword evidence="3" id="KW-1185">Reference proteome</keyword>
<dbReference type="EMBL" id="CP015124">
    <property type="protein sequence ID" value="ANP36527.1"/>
    <property type="molecule type" value="Genomic_DNA"/>
</dbReference>
<dbReference type="Proteomes" id="UP000092565">
    <property type="component" value="Chromosome"/>
</dbReference>
<dbReference type="OrthoDB" id="7203640at2"/>
<name>A0A1B0ZQT6_9RHOB</name>
<organism evidence="1 3">
    <name type="scientific">Phaeobacter gallaeciensis</name>
    <dbReference type="NCBI Taxonomy" id="60890"/>
    <lineage>
        <taxon>Bacteria</taxon>
        <taxon>Pseudomonadati</taxon>
        <taxon>Pseudomonadota</taxon>
        <taxon>Alphaproteobacteria</taxon>
        <taxon>Rhodobacterales</taxon>
        <taxon>Roseobacteraceae</taxon>
        <taxon>Phaeobacter</taxon>
    </lineage>
</organism>
<evidence type="ECO:0000313" key="1">
    <source>
        <dbReference type="EMBL" id="ANP36527.1"/>
    </source>
</evidence>